<sequence>MEVSFTAKTHSLSVTSLPSASSSSCSPSLRPVRREFLGCGHNLRSPSGLLRSHRKLCKEELGRMQIRSPRFLVRASLDSQSSLLVVTVVTFSALTLVSLNFSERKKRKNVGEVSSPLLVISQQVRRIMDSYIKNQKLSLDLETMMSGDERKYAVKEVCERKMEDEEQPFLPHLKETALVHQETLIVNAAESSPSNIIASSASGSMSSIESRLTGVSLPIYLQSKIGLPEPLPCTAESRKLKFEECPQETELASELPALIVKNQSSSPSALVNSACMEVNQHKRPMSELAEVGEIISDGGEGLYKFYEANQSAVKSIPNLNGVKTLSSRVTLQDNKRSSSLKRRSTINGVKLSEDVFSDTAEINFTSSESTEEKTLLAQYKAGATTKSTDSGKSRGFPRKERKSLRQDGRQYSPQPSQPNGVHVNARHDPPPQMSTYMRLLKDGRLVDCLELLEDMERKGLLDMDKVYHAGFFKKCQSLRAVKEAFRFTNLIPNPTLSTFNMLMSVCTTSQDSEGAFEVMKLVQDAGLEADCKLFTTLISTCAKSGKVDPMFEVFHEMVNTGVEPNLHTYGALIDGCARAGQVAKAFGAYGILRSKKVKPDRVIFNALITACGQSGAVDRAFDVLSEMTTDIHPIDPDHITIGALMKACANAGQVDRAREVYNMLHQYKIKGTPEVYTIAVNSCSQTGDWEFACRVYSDMTRNGVTPDEMFLSSLIDVAGHAGKLDAAFEVLREARKHGKHPGTISYSSLMGACSNAKNWQKALELYEEIKSIKMRPTVSTMNALITALCDGDQLQKAMEVFSEMERMGLCPNTITYSILVVASEKKDDVETGVMLLSQAKKDGVTLNLVMSRCLIALCSRRFEKACALGERVFSFVSGWPQIDSKWAWLALTVYRQTIAAGVVPTVEIFSQVLGCLQLPHDASLRNRLIDNLGVSTDSPKRSSLYSLVNGFGEYDPRAFSLFEEAASRGIIPFVSFKESTIVVDVRELQVHTAKVYLLTVLKGLKNQFAAGAKLPNIVILLPTERKQIQSPTGEKVISVAGRIGQAIAAMLRRLGLAYQGNESYGKIRIFGIVVKKWLQPKLAYPFGGKGIGLGAVTPSILSSQSRLGKGIRDQQRNIRTGNLFLD</sequence>
<protein>
    <submittedName>
        <fullName evidence="1">Uncharacterized protein</fullName>
    </submittedName>
</protein>
<accession>A0ACB7YBS6</accession>
<gene>
    <name evidence="1" type="ORF">Vadar_002298</name>
</gene>
<evidence type="ECO:0000313" key="2">
    <source>
        <dbReference type="Proteomes" id="UP000828048"/>
    </source>
</evidence>
<name>A0ACB7YBS6_9ERIC</name>
<keyword evidence="2" id="KW-1185">Reference proteome</keyword>
<dbReference type="Proteomes" id="UP000828048">
    <property type="component" value="Chromosome 8"/>
</dbReference>
<dbReference type="EMBL" id="CM037158">
    <property type="protein sequence ID" value="KAH7850742.1"/>
    <property type="molecule type" value="Genomic_DNA"/>
</dbReference>
<reference evidence="1 2" key="1">
    <citation type="journal article" date="2021" name="Hortic Res">
        <title>High-quality reference genome and annotation aids understanding of berry development for evergreen blueberry (Vaccinium darrowii).</title>
        <authorList>
            <person name="Yu J."/>
            <person name="Hulse-Kemp A.M."/>
            <person name="Babiker E."/>
            <person name="Staton M."/>
        </authorList>
    </citation>
    <scope>NUCLEOTIDE SEQUENCE [LARGE SCALE GENOMIC DNA]</scope>
    <source>
        <strain evidence="2">cv. NJ 8807/NJ 8810</strain>
        <tissue evidence="1">Young leaf</tissue>
    </source>
</reference>
<proteinExistence type="predicted"/>
<organism evidence="1 2">
    <name type="scientific">Vaccinium darrowii</name>
    <dbReference type="NCBI Taxonomy" id="229202"/>
    <lineage>
        <taxon>Eukaryota</taxon>
        <taxon>Viridiplantae</taxon>
        <taxon>Streptophyta</taxon>
        <taxon>Embryophyta</taxon>
        <taxon>Tracheophyta</taxon>
        <taxon>Spermatophyta</taxon>
        <taxon>Magnoliopsida</taxon>
        <taxon>eudicotyledons</taxon>
        <taxon>Gunneridae</taxon>
        <taxon>Pentapetalae</taxon>
        <taxon>asterids</taxon>
        <taxon>Ericales</taxon>
        <taxon>Ericaceae</taxon>
        <taxon>Vaccinioideae</taxon>
        <taxon>Vaccinieae</taxon>
        <taxon>Vaccinium</taxon>
    </lineage>
</organism>
<comment type="caution">
    <text evidence="1">The sequence shown here is derived from an EMBL/GenBank/DDBJ whole genome shotgun (WGS) entry which is preliminary data.</text>
</comment>
<evidence type="ECO:0000313" key="1">
    <source>
        <dbReference type="EMBL" id="KAH7850742.1"/>
    </source>
</evidence>